<feature type="binding site" evidence="11">
    <location>
        <position position="146"/>
    </location>
    <ligand>
        <name>ATP</name>
        <dbReference type="ChEBI" id="CHEBI:30616"/>
    </ligand>
</feature>
<dbReference type="SMART" id="SM00219">
    <property type="entry name" value="TyrKc"/>
    <property type="match status" value="1"/>
</dbReference>
<keyword evidence="7 11" id="KW-0067">ATP-binding</keyword>
<dbReference type="InterPro" id="IPR011009">
    <property type="entry name" value="Kinase-like_dom_sf"/>
</dbReference>
<comment type="catalytic activity">
    <reaction evidence="10">
        <text>L-tyrosyl-[protein] + ATP = O-phospho-L-tyrosyl-[protein] + ADP + H(+)</text>
        <dbReference type="Rhea" id="RHEA:10596"/>
        <dbReference type="Rhea" id="RHEA-COMP:10136"/>
        <dbReference type="Rhea" id="RHEA-COMP:20101"/>
        <dbReference type="ChEBI" id="CHEBI:15378"/>
        <dbReference type="ChEBI" id="CHEBI:30616"/>
        <dbReference type="ChEBI" id="CHEBI:46858"/>
        <dbReference type="ChEBI" id="CHEBI:61978"/>
        <dbReference type="ChEBI" id="CHEBI:456216"/>
        <dbReference type="EC" id="2.7.10.1"/>
    </reaction>
</comment>
<keyword evidence="12" id="KW-0812">Transmembrane</keyword>
<dbReference type="CDD" id="cd00192">
    <property type="entry name" value="PTKc"/>
    <property type="match status" value="1"/>
</dbReference>
<keyword evidence="15" id="KW-1185">Reference proteome</keyword>
<dbReference type="InterPro" id="IPR017441">
    <property type="entry name" value="Protein_kinase_ATP_BS"/>
</dbReference>
<proteinExistence type="predicted"/>
<dbReference type="AlphaFoldDB" id="A0AAN5CPN2"/>
<evidence type="ECO:0000256" key="7">
    <source>
        <dbReference type="ARBA" id="ARBA00022840"/>
    </source>
</evidence>
<dbReference type="Gene3D" id="3.30.200.20">
    <property type="entry name" value="Phosphorylase Kinase, domain 1"/>
    <property type="match status" value="1"/>
</dbReference>
<dbReference type="EC" id="2.7.10.1" evidence="3"/>
<dbReference type="InterPro" id="IPR008266">
    <property type="entry name" value="Tyr_kinase_AS"/>
</dbReference>
<keyword evidence="8 12" id="KW-0472">Membrane</keyword>
<comment type="caution">
    <text evidence="14">The sequence shown here is derived from an EMBL/GenBank/DDBJ whole genome shotgun (WGS) entry which is preliminary data.</text>
</comment>
<name>A0AAN5CPN2_9BILA</name>
<accession>A0AAN5CPN2</accession>
<dbReference type="InterPro" id="IPR001245">
    <property type="entry name" value="Ser-Thr/Tyr_kinase_cat_dom"/>
</dbReference>
<evidence type="ECO:0000313" key="15">
    <source>
        <dbReference type="Proteomes" id="UP001328107"/>
    </source>
</evidence>
<dbReference type="FunFam" id="1.10.510.10:FF:001512">
    <property type="entry name" value="Receptor tyrosine-protein kinase erbB-2"/>
    <property type="match status" value="1"/>
</dbReference>
<evidence type="ECO:0000256" key="3">
    <source>
        <dbReference type="ARBA" id="ARBA00011902"/>
    </source>
</evidence>
<dbReference type="InterPro" id="IPR020635">
    <property type="entry name" value="Tyr_kinase_cat_dom"/>
</dbReference>
<evidence type="ECO:0000256" key="11">
    <source>
        <dbReference type="PROSITE-ProRule" id="PRU10141"/>
    </source>
</evidence>
<dbReference type="PROSITE" id="PS00107">
    <property type="entry name" value="PROTEIN_KINASE_ATP"/>
    <property type="match status" value="1"/>
</dbReference>
<evidence type="ECO:0000256" key="12">
    <source>
        <dbReference type="SAM" id="Phobius"/>
    </source>
</evidence>
<keyword evidence="12" id="KW-1133">Transmembrane helix</keyword>
<dbReference type="InterPro" id="IPR000719">
    <property type="entry name" value="Prot_kinase_dom"/>
</dbReference>
<dbReference type="Proteomes" id="UP001328107">
    <property type="component" value="Unassembled WGS sequence"/>
</dbReference>
<dbReference type="GO" id="GO:0016477">
    <property type="term" value="P:cell migration"/>
    <property type="evidence" value="ECO:0007669"/>
    <property type="project" value="TreeGrafter"/>
</dbReference>
<dbReference type="PANTHER" id="PTHR24416">
    <property type="entry name" value="TYROSINE-PROTEIN KINASE RECEPTOR"/>
    <property type="match status" value="1"/>
</dbReference>
<evidence type="ECO:0000256" key="5">
    <source>
        <dbReference type="ARBA" id="ARBA00022741"/>
    </source>
</evidence>
<dbReference type="SUPFAM" id="SSF56112">
    <property type="entry name" value="Protein kinase-like (PK-like)"/>
    <property type="match status" value="1"/>
</dbReference>
<evidence type="ECO:0000256" key="4">
    <source>
        <dbReference type="ARBA" id="ARBA00022679"/>
    </source>
</evidence>
<dbReference type="GO" id="GO:0007169">
    <property type="term" value="P:cell surface receptor protein tyrosine kinase signaling pathway"/>
    <property type="evidence" value="ECO:0007669"/>
    <property type="project" value="TreeGrafter"/>
</dbReference>
<feature type="domain" description="Protein kinase" evidence="13">
    <location>
        <begin position="113"/>
        <end position="388"/>
    </location>
</feature>
<protein>
    <recommendedName>
        <fullName evidence="3">receptor protein-tyrosine kinase</fullName>
        <ecNumber evidence="3">2.7.10.1</ecNumber>
    </recommendedName>
</protein>
<dbReference type="GO" id="GO:0012505">
    <property type="term" value="C:endomembrane system"/>
    <property type="evidence" value="ECO:0007669"/>
    <property type="project" value="UniProtKB-SubCell"/>
</dbReference>
<gene>
    <name evidence="14" type="ORF">PMAYCL1PPCAC_18543</name>
</gene>
<dbReference type="EMBL" id="BTRK01000004">
    <property type="protein sequence ID" value="GMR48348.1"/>
    <property type="molecule type" value="Genomic_DNA"/>
</dbReference>
<dbReference type="Pfam" id="PF07714">
    <property type="entry name" value="PK_Tyr_Ser-Thr"/>
    <property type="match status" value="1"/>
</dbReference>
<feature type="transmembrane region" description="Helical" evidence="12">
    <location>
        <begin position="28"/>
        <end position="53"/>
    </location>
</feature>
<dbReference type="Gene3D" id="1.10.510.10">
    <property type="entry name" value="Transferase(Phosphotransferase) domain 1"/>
    <property type="match status" value="1"/>
</dbReference>
<organism evidence="14 15">
    <name type="scientific">Pristionchus mayeri</name>
    <dbReference type="NCBI Taxonomy" id="1317129"/>
    <lineage>
        <taxon>Eukaryota</taxon>
        <taxon>Metazoa</taxon>
        <taxon>Ecdysozoa</taxon>
        <taxon>Nematoda</taxon>
        <taxon>Chromadorea</taxon>
        <taxon>Rhabditida</taxon>
        <taxon>Rhabditina</taxon>
        <taxon>Diplogasteromorpha</taxon>
        <taxon>Diplogasteroidea</taxon>
        <taxon>Neodiplogasteridae</taxon>
        <taxon>Pristionchus</taxon>
    </lineage>
</organism>
<keyword evidence="5 11" id="KW-0547">Nucleotide-binding</keyword>
<evidence type="ECO:0000256" key="6">
    <source>
        <dbReference type="ARBA" id="ARBA00022777"/>
    </source>
</evidence>
<dbReference type="GO" id="GO:0005524">
    <property type="term" value="F:ATP binding"/>
    <property type="evidence" value="ECO:0007669"/>
    <property type="project" value="UniProtKB-UniRule"/>
</dbReference>
<dbReference type="InterPro" id="IPR050122">
    <property type="entry name" value="RTK"/>
</dbReference>
<keyword evidence="9" id="KW-0829">Tyrosine-protein kinase</keyword>
<dbReference type="PRINTS" id="PR00109">
    <property type="entry name" value="TYRKINASE"/>
</dbReference>
<sequence>DKLIHSITQSVAVDGKALDDFTLSSPSFLVALFFLIILSIALIFVLIQLGCAFRSLTPLSIPSLSSSLPSLNHTLSTSTYPRLGERGDLHLLRQLPPQLRRNVQSMLLPSHSVSIDHLIGKGYFGNVYKGIYREGGHPNSAPVAVKTLKADTAHDLDAVEKLMEEASVMMGLDHPNVLSLLGVVISSNGSPWMVLPFMDQGDLRSFIANPTKMLSVIELLSMGVQVCRGMAYLASKGIIHRDLAARNCMISSDRCVRVADFGLAIQSRYSAYDRDQSIPDRLPLKWLALETLRDRSAFSTHTDVWSFGVLLWELLSRASSPYSQLSNHSVRSFLESGGRLSQPLYCPDNVYELLLSCWRVSPMDRPSFSSLHHSLSALLTHFHRHPSFTVSVPPGSLAPFYPHPFPSHHPLATLPRFPPY</sequence>
<keyword evidence="4" id="KW-0808">Transferase</keyword>
<dbReference type="PROSITE" id="PS00109">
    <property type="entry name" value="PROTEIN_KINASE_TYR"/>
    <property type="match status" value="1"/>
</dbReference>
<dbReference type="GO" id="GO:0005886">
    <property type="term" value="C:plasma membrane"/>
    <property type="evidence" value="ECO:0007669"/>
    <property type="project" value="TreeGrafter"/>
</dbReference>
<evidence type="ECO:0000256" key="9">
    <source>
        <dbReference type="ARBA" id="ARBA00023137"/>
    </source>
</evidence>
<dbReference type="PROSITE" id="PS50011">
    <property type="entry name" value="PROTEIN_KINASE_DOM"/>
    <property type="match status" value="1"/>
</dbReference>
<evidence type="ECO:0000256" key="2">
    <source>
        <dbReference type="ARBA" id="ARBA00004308"/>
    </source>
</evidence>
<comment type="subcellular location">
    <subcellularLocation>
        <location evidence="2">Endomembrane system</location>
    </subcellularLocation>
    <subcellularLocation>
        <location evidence="1">Membrane</location>
        <topology evidence="1">Single-pass membrane protein</topology>
    </subcellularLocation>
</comment>
<dbReference type="GO" id="GO:0043235">
    <property type="term" value="C:receptor complex"/>
    <property type="evidence" value="ECO:0007669"/>
    <property type="project" value="TreeGrafter"/>
</dbReference>
<evidence type="ECO:0000256" key="8">
    <source>
        <dbReference type="ARBA" id="ARBA00023136"/>
    </source>
</evidence>
<feature type="non-terminal residue" evidence="14">
    <location>
        <position position="1"/>
    </location>
</feature>
<evidence type="ECO:0000313" key="14">
    <source>
        <dbReference type="EMBL" id="GMR48348.1"/>
    </source>
</evidence>
<dbReference type="PANTHER" id="PTHR24416:SF564">
    <property type="entry name" value="MACROPHAGE-STIMULATING PROTEIN RECEPTOR"/>
    <property type="match status" value="1"/>
</dbReference>
<dbReference type="GO" id="GO:0004714">
    <property type="term" value="F:transmembrane receptor protein tyrosine kinase activity"/>
    <property type="evidence" value="ECO:0007669"/>
    <property type="project" value="UniProtKB-EC"/>
</dbReference>
<evidence type="ECO:0000256" key="10">
    <source>
        <dbReference type="ARBA" id="ARBA00051243"/>
    </source>
</evidence>
<reference evidence="15" key="1">
    <citation type="submission" date="2022-10" db="EMBL/GenBank/DDBJ databases">
        <title>Genome assembly of Pristionchus species.</title>
        <authorList>
            <person name="Yoshida K."/>
            <person name="Sommer R.J."/>
        </authorList>
    </citation>
    <scope>NUCLEOTIDE SEQUENCE [LARGE SCALE GENOMIC DNA]</scope>
    <source>
        <strain evidence="15">RS5460</strain>
    </source>
</reference>
<evidence type="ECO:0000256" key="1">
    <source>
        <dbReference type="ARBA" id="ARBA00004167"/>
    </source>
</evidence>
<evidence type="ECO:0000259" key="13">
    <source>
        <dbReference type="PROSITE" id="PS50011"/>
    </source>
</evidence>
<keyword evidence="6" id="KW-0418">Kinase</keyword>
<dbReference type="GO" id="GO:0048680">
    <property type="term" value="P:positive regulation of axon regeneration"/>
    <property type="evidence" value="ECO:0007669"/>
    <property type="project" value="UniProtKB-ARBA"/>
</dbReference>
<dbReference type="GO" id="GO:0061564">
    <property type="term" value="P:axon development"/>
    <property type="evidence" value="ECO:0007669"/>
    <property type="project" value="UniProtKB-ARBA"/>
</dbReference>